<gene>
    <name evidence="1" type="primary">jg9667</name>
    <name evidence="1" type="ORF">PAEG_LOCUS17414</name>
</gene>
<accession>A0A8S4RSS4</accession>
<protein>
    <submittedName>
        <fullName evidence="1">Jg9667 protein</fullName>
    </submittedName>
</protein>
<organism evidence="1 2">
    <name type="scientific">Pararge aegeria aegeria</name>
    <dbReference type="NCBI Taxonomy" id="348720"/>
    <lineage>
        <taxon>Eukaryota</taxon>
        <taxon>Metazoa</taxon>
        <taxon>Ecdysozoa</taxon>
        <taxon>Arthropoda</taxon>
        <taxon>Hexapoda</taxon>
        <taxon>Insecta</taxon>
        <taxon>Pterygota</taxon>
        <taxon>Neoptera</taxon>
        <taxon>Endopterygota</taxon>
        <taxon>Lepidoptera</taxon>
        <taxon>Glossata</taxon>
        <taxon>Ditrysia</taxon>
        <taxon>Papilionoidea</taxon>
        <taxon>Nymphalidae</taxon>
        <taxon>Satyrinae</taxon>
        <taxon>Satyrini</taxon>
        <taxon>Parargina</taxon>
        <taxon>Pararge</taxon>
    </lineage>
</organism>
<name>A0A8S4RSS4_9NEOP</name>
<keyword evidence="2" id="KW-1185">Reference proteome</keyword>
<evidence type="ECO:0000313" key="2">
    <source>
        <dbReference type="Proteomes" id="UP000838756"/>
    </source>
</evidence>
<sequence>MQPHLRTSSGRNKKFDIFMCLPQLFNWHSAVTSRAIINSCADQSVATGCADDVSTAPPARCLYPFACTRRVTRRLFAYAM</sequence>
<comment type="caution">
    <text evidence="1">The sequence shown here is derived from an EMBL/GenBank/DDBJ whole genome shotgun (WGS) entry which is preliminary data.</text>
</comment>
<evidence type="ECO:0000313" key="1">
    <source>
        <dbReference type="EMBL" id="CAH2240931.1"/>
    </source>
</evidence>
<reference evidence="1" key="1">
    <citation type="submission" date="2022-03" db="EMBL/GenBank/DDBJ databases">
        <authorList>
            <person name="Lindestad O."/>
        </authorList>
    </citation>
    <scope>NUCLEOTIDE SEQUENCE</scope>
</reference>
<dbReference type="EMBL" id="CAKXAJ010025557">
    <property type="protein sequence ID" value="CAH2240931.1"/>
    <property type="molecule type" value="Genomic_DNA"/>
</dbReference>
<proteinExistence type="predicted"/>
<dbReference type="Proteomes" id="UP000838756">
    <property type="component" value="Unassembled WGS sequence"/>
</dbReference>
<dbReference type="AlphaFoldDB" id="A0A8S4RSS4"/>